<dbReference type="Pfam" id="PF00389">
    <property type="entry name" value="2-Hacid_dh"/>
    <property type="match status" value="1"/>
</dbReference>
<feature type="non-terminal residue" evidence="3">
    <location>
        <position position="111"/>
    </location>
</feature>
<dbReference type="Gene3D" id="3.40.50.720">
    <property type="entry name" value="NAD(P)-binding Rossmann-like Domain"/>
    <property type="match status" value="1"/>
</dbReference>
<protein>
    <recommendedName>
        <fullName evidence="2">D-isomer specific 2-hydroxyacid dehydrogenase catalytic domain-containing protein</fullName>
    </recommendedName>
</protein>
<gene>
    <name evidence="3" type="ORF">METZ01_LOCUS343164</name>
</gene>
<evidence type="ECO:0000313" key="3">
    <source>
        <dbReference type="EMBL" id="SVC90310.1"/>
    </source>
</evidence>
<proteinExistence type="predicted"/>
<dbReference type="AlphaFoldDB" id="A0A382QZG8"/>
<dbReference type="InterPro" id="IPR058205">
    <property type="entry name" value="D-LDH-like"/>
</dbReference>
<feature type="domain" description="D-isomer specific 2-hydroxyacid dehydrogenase catalytic" evidence="2">
    <location>
        <begin position="8"/>
        <end position="109"/>
    </location>
</feature>
<accession>A0A382QZG8</accession>
<keyword evidence="1" id="KW-0520">NAD</keyword>
<sequence length="111" mass="12478">MKVGFFSAKQYDIDHFDRINQTFGLQIEYFDYRLCLRNVRLANGFDVICAFVNDSLSEEVLIKLSENGTKVIAMRCAGSNNVDLKAAKKLKLKVVNVPSYSPESVAEHTVA</sequence>
<dbReference type="EMBL" id="UINC01117699">
    <property type="protein sequence ID" value="SVC90310.1"/>
    <property type="molecule type" value="Genomic_DNA"/>
</dbReference>
<name>A0A382QZG8_9ZZZZ</name>
<reference evidence="3" key="1">
    <citation type="submission" date="2018-05" db="EMBL/GenBank/DDBJ databases">
        <authorList>
            <person name="Lanie J.A."/>
            <person name="Ng W.-L."/>
            <person name="Kazmierczak K.M."/>
            <person name="Andrzejewski T.M."/>
            <person name="Davidsen T.M."/>
            <person name="Wayne K.J."/>
            <person name="Tettelin H."/>
            <person name="Glass J.I."/>
            <person name="Rusch D."/>
            <person name="Podicherti R."/>
            <person name="Tsui H.-C.T."/>
            <person name="Winkler M.E."/>
        </authorList>
    </citation>
    <scope>NUCLEOTIDE SEQUENCE</scope>
</reference>
<organism evidence="3">
    <name type="scientific">marine metagenome</name>
    <dbReference type="NCBI Taxonomy" id="408172"/>
    <lineage>
        <taxon>unclassified sequences</taxon>
        <taxon>metagenomes</taxon>
        <taxon>ecological metagenomes</taxon>
    </lineage>
</organism>
<dbReference type="InterPro" id="IPR006139">
    <property type="entry name" value="D-isomer_2_OHA_DH_cat_dom"/>
</dbReference>
<dbReference type="PANTHER" id="PTHR43026:SF1">
    <property type="entry name" value="2-HYDROXYACID DEHYDROGENASE HOMOLOG 1-RELATED"/>
    <property type="match status" value="1"/>
</dbReference>
<dbReference type="PANTHER" id="PTHR43026">
    <property type="entry name" value="2-HYDROXYACID DEHYDROGENASE HOMOLOG 1-RELATED"/>
    <property type="match status" value="1"/>
</dbReference>
<dbReference type="SUPFAM" id="SSF52283">
    <property type="entry name" value="Formate/glycerate dehydrogenase catalytic domain-like"/>
    <property type="match status" value="1"/>
</dbReference>
<evidence type="ECO:0000259" key="2">
    <source>
        <dbReference type="Pfam" id="PF00389"/>
    </source>
</evidence>
<dbReference type="GO" id="GO:0008720">
    <property type="term" value="F:D-lactate dehydrogenase (NAD+) activity"/>
    <property type="evidence" value="ECO:0007669"/>
    <property type="project" value="TreeGrafter"/>
</dbReference>
<evidence type="ECO:0000256" key="1">
    <source>
        <dbReference type="ARBA" id="ARBA00023027"/>
    </source>
</evidence>
<dbReference type="GO" id="GO:0051287">
    <property type="term" value="F:NAD binding"/>
    <property type="evidence" value="ECO:0007669"/>
    <property type="project" value="InterPro"/>
</dbReference>